<dbReference type="Proteomes" id="UP000013307">
    <property type="component" value="Chromosome"/>
</dbReference>
<evidence type="ECO:0000313" key="3">
    <source>
        <dbReference type="EMBL" id="AGK61500.1"/>
    </source>
</evidence>
<dbReference type="KEGG" id="ast:Asulf_01517"/>
<proteinExistence type="predicted"/>
<protein>
    <submittedName>
        <fullName evidence="3">Uncharacterized protein</fullName>
    </submittedName>
</protein>
<reference evidence="3 4" key="1">
    <citation type="journal article" date="2013" name="Genome Announc.">
        <title>Complete Genome Sequence of the Thermophilic and Facultatively Chemolithoautotrophic Sulfate Reducer Archaeoglobus sulfaticallidus Strain PM70-1T.</title>
        <authorList>
            <person name="Stokke R."/>
            <person name="Hocking W.P."/>
            <person name="Steinsbu B.O."/>
            <person name="Steen I.H."/>
        </authorList>
    </citation>
    <scope>NUCLEOTIDE SEQUENCE [LARGE SCALE GENOMIC DNA]</scope>
    <source>
        <strain evidence="3">PM70-1</strain>
    </source>
</reference>
<dbReference type="AlphaFoldDB" id="N0BMM9"/>
<feature type="coiled-coil region" evidence="1">
    <location>
        <begin position="3"/>
        <end position="62"/>
    </location>
</feature>
<keyword evidence="2" id="KW-0472">Membrane</keyword>
<dbReference type="RefSeq" id="WP_015591098.1">
    <property type="nucleotide sequence ID" value="NC_021169.1"/>
</dbReference>
<name>N0BMM9_9EURY</name>
<evidence type="ECO:0000256" key="2">
    <source>
        <dbReference type="SAM" id="Phobius"/>
    </source>
</evidence>
<accession>N0BMM9</accession>
<dbReference type="EMBL" id="CP005290">
    <property type="protein sequence ID" value="AGK61500.1"/>
    <property type="molecule type" value="Genomic_DNA"/>
</dbReference>
<keyword evidence="4" id="KW-1185">Reference proteome</keyword>
<dbReference type="HOGENOM" id="CLU_2366052_0_0_2"/>
<gene>
    <name evidence="3" type="ORF">Asulf_01517</name>
</gene>
<evidence type="ECO:0000256" key="1">
    <source>
        <dbReference type="SAM" id="Coils"/>
    </source>
</evidence>
<evidence type="ECO:0000313" key="4">
    <source>
        <dbReference type="Proteomes" id="UP000013307"/>
    </source>
</evidence>
<organism evidence="3 4">
    <name type="scientific">Archaeoglobus sulfaticallidus PM70-1</name>
    <dbReference type="NCBI Taxonomy" id="387631"/>
    <lineage>
        <taxon>Archaea</taxon>
        <taxon>Methanobacteriati</taxon>
        <taxon>Methanobacteriota</taxon>
        <taxon>Archaeoglobi</taxon>
        <taxon>Archaeoglobales</taxon>
        <taxon>Archaeoglobaceae</taxon>
        <taxon>Archaeoglobus</taxon>
    </lineage>
</organism>
<keyword evidence="2" id="KW-1133">Transmembrane helix</keyword>
<dbReference type="GeneID" id="15393152"/>
<sequence length="95" mass="11069">MISEDWARLIEDMLKELRQQNEEQTKMLLSLSSDIKSIHKKLNSHCDTLEDHEKRLKKVEKVQVRHSTYFKIMGAISGFIATIATLFAAIKSFFQ</sequence>
<keyword evidence="2" id="KW-0812">Transmembrane</keyword>
<keyword evidence="1" id="KW-0175">Coiled coil</keyword>
<feature type="transmembrane region" description="Helical" evidence="2">
    <location>
        <begin position="68"/>
        <end position="90"/>
    </location>
</feature>
<dbReference type="STRING" id="387631.Asulf_01517"/>